<accession>F6DRZ1</accession>
<reference evidence="1 2" key="2">
    <citation type="journal article" date="2012" name="Stand. Genomic Sci.">
        <title>Complete genome sequence of the sulfate-reducing firmicute Desulfotomaculum ruminis type strain (DL(T)).</title>
        <authorList>
            <person name="Spring S."/>
            <person name="Visser M."/>
            <person name="Lu M."/>
            <person name="Copeland A."/>
            <person name="Lapidus A."/>
            <person name="Lucas S."/>
            <person name="Cheng J.F."/>
            <person name="Han C."/>
            <person name="Tapia R."/>
            <person name="Goodwin L.A."/>
            <person name="Pitluck S."/>
            <person name="Ivanova N."/>
            <person name="Land M."/>
            <person name="Hauser L."/>
            <person name="Larimer F."/>
            <person name="Rohde M."/>
            <person name="Goker M."/>
            <person name="Detter J.C."/>
            <person name="Kyrpides N.C."/>
            <person name="Woyke T."/>
            <person name="Schaap P.J."/>
            <person name="Plugge C.M."/>
            <person name="Muyzer G."/>
            <person name="Kuever J."/>
            <person name="Pereira I.A."/>
            <person name="Parshina S.N."/>
            <person name="Bernier-Latmani R."/>
            <person name="Stams A.J."/>
            <person name="Klenk H.P."/>
        </authorList>
    </citation>
    <scope>NUCLEOTIDE SEQUENCE [LARGE SCALE GENOMIC DNA]</scope>
    <source>
        <strain evidence="2">ATCC 23193 / DSM 2154 / NCIB 8452 / DL</strain>
    </source>
</reference>
<keyword evidence="2" id="KW-1185">Reference proteome</keyword>
<dbReference type="Proteomes" id="UP000009234">
    <property type="component" value="Chromosome"/>
</dbReference>
<dbReference type="HOGENOM" id="CLU_2896699_0_0_9"/>
<reference evidence="2" key="1">
    <citation type="submission" date="2011-05" db="EMBL/GenBank/DDBJ databases">
        <title>Complete sequence of Desulfotomaculum ruminis DSM 2154.</title>
        <authorList>
            <person name="Lucas S."/>
            <person name="Copeland A."/>
            <person name="Lapidus A."/>
            <person name="Cheng J.-F."/>
            <person name="Goodwin L."/>
            <person name="Pitluck S."/>
            <person name="Lu M."/>
            <person name="Detter J.C."/>
            <person name="Han C."/>
            <person name="Tapia R."/>
            <person name="Land M."/>
            <person name="Hauser L."/>
            <person name="Kyrpides N."/>
            <person name="Ivanova N."/>
            <person name="Mikhailova N."/>
            <person name="Pagani I."/>
            <person name="Stams A.J.M."/>
            <person name="Plugge C.M."/>
            <person name="Muyzer G."/>
            <person name="Kuever J."/>
            <person name="Parshina S.N."/>
            <person name="Ivanova A.E."/>
            <person name="Nazina T.N."/>
            <person name="Brambilla E."/>
            <person name="Spring S."/>
            <person name="Klenk H.-P."/>
            <person name="Woyke T."/>
        </authorList>
    </citation>
    <scope>NUCLEOTIDE SEQUENCE [LARGE SCALE GENOMIC DNA]</scope>
    <source>
        <strain evidence="2">ATCC 23193 / DSM 2154 / NCIB 8452 / DL</strain>
    </source>
</reference>
<evidence type="ECO:0000313" key="2">
    <source>
        <dbReference type="Proteomes" id="UP000009234"/>
    </source>
</evidence>
<sequence>MFDIICYRLKGHLNYQCQIVPSGQSIQDVVEAWQNITDTHRVTGFTTEAKAREYVVEKYEVEPK</sequence>
<dbReference type="RefSeq" id="WP_013842767.1">
    <property type="nucleotide sequence ID" value="NC_015589.1"/>
</dbReference>
<evidence type="ECO:0000313" key="1">
    <source>
        <dbReference type="EMBL" id="AEG61015.1"/>
    </source>
</evidence>
<dbReference type="AlphaFoldDB" id="F6DRZ1"/>
<protein>
    <submittedName>
        <fullName evidence="1">Uncharacterized protein</fullName>
    </submittedName>
</protein>
<gene>
    <name evidence="1" type="ordered locus">Desru_2801</name>
</gene>
<dbReference type="STRING" id="696281.Desru_2801"/>
<dbReference type="KEGG" id="dru:Desru_2801"/>
<name>F6DRZ1_DESRL</name>
<proteinExistence type="predicted"/>
<dbReference type="EMBL" id="CP002780">
    <property type="protein sequence ID" value="AEG61015.1"/>
    <property type="molecule type" value="Genomic_DNA"/>
</dbReference>
<dbReference type="OrthoDB" id="1787355at2"/>
<organism evidence="1 2">
    <name type="scientific">Desulforamulus ruminis (strain ATCC 23193 / DSM 2154 / NCIMB 8452 / DL)</name>
    <name type="common">Desulfotomaculum ruminis</name>
    <dbReference type="NCBI Taxonomy" id="696281"/>
    <lineage>
        <taxon>Bacteria</taxon>
        <taxon>Bacillati</taxon>
        <taxon>Bacillota</taxon>
        <taxon>Clostridia</taxon>
        <taxon>Eubacteriales</taxon>
        <taxon>Peptococcaceae</taxon>
        <taxon>Desulforamulus</taxon>
    </lineage>
</organism>